<accession>A0A2N9BLT6</accession>
<feature type="compositionally biased region" description="Low complexity" evidence="1">
    <location>
        <begin position="16"/>
        <end position="35"/>
    </location>
</feature>
<dbReference type="AlphaFoldDB" id="A0A2N9BLT6"/>
<gene>
    <name evidence="3" type="ORF">SCNRRL3882_7782</name>
</gene>
<evidence type="ECO:0000313" key="4">
    <source>
        <dbReference type="Proteomes" id="UP000235464"/>
    </source>
</evidence>
<protein>
    <submittedName>
        <fullName evidence="3">Ricin-type beta-trefoil lectin domain protein</fullName>
    </submittedName>
</protein>
<dbReference type="PROSITE" id="PS50231">
    <property type="entry name" value="RICIN_B_LECTIN"/>
    <property type="match status" value="1"/>
</dbReference>
<evidence type="ECO:0000256" key="1">
    <source>
        <dbReference type="SAM" id="MobiDB-lite"/>
    </source>
</evidence>
<dbReference type="EMBL" id="LT963352">
    <property type="protein sequence ID" value="SOR84337.1"/>
    <property type="molecule type" value="Genomic_DNA"/>
</dbReference>
<proteinExistence type="predicted"/>
<dbReference type="SUPFAM" id="SSF50370">
    <property type="entry name" value="Ricin B-like lectins"/>
    <property type="match status" value="1"/>
</dbReference>
<keyword evidence="3" id="KW-0430">Lectin</keyword>
<evidence type="ECO:0000259" key="2">
    <source>
        <dbReference type="SMART" id="SM00458"/>
    </source>
</evidence>
<dbReference type="Gene3D" id="2.80.10.50">
    <property type="match status" value="3"/>
</dbReference>
<dbReference type="OrthoDB" id="3845597at2"/>
<dbReference type="InterPro" id="IPR035992">
    <property type="entry name" value="Ricin_B-like_lectins"/>
</dbReference>
<feature type="region of interest" description="Disordered" evidence="1">
    <location>
        <begin position="1"/>
        <end position="35"/>
    </location>
</feature>
<organism evidence="3 4">
    <name type="scientific">Streptomyces chartreusis NRRL 3882</name>
    <dbReference type="NCBI Taxonomy" id="1079985"/>
    <lineage>
        <taxon>Bacteria</taxon>
        <taxon>Bacillati</taxon>
        <taxon>Actinomycetota</taxon>
        <taxon>Actinomycetes</taxon>
        <taxon>Kitasatosporales</taxon>
        <taxon>Streptomycetaceae</taxon>
        <taxon>Streptomyces</taxon>
    </lineage>
</organism>
<keyword evidence="4" id="KW-1185">Reference proteome</keyword>
<evidence type="ECO:0000313" key="3">
    <source>
        <dbReference type="EMBL" id="SOR84337.1"/>
    </source>
</evidence>
<feature type="domain" description="Ricin B lectin" evidence="2">
    <location>
        <begin position="49"/>
        <end position="184"/>
    </location>
</feature>
<name>A0A2N9BLT6_STRCX</name>
<dbReference type="Pfam" id="PF14200">
    <property type="entry name" value="RicinB_lectin_2"/>
    <property type="match status" value="1"/>
</dbReference>
<dbReference type="InterPro" id="IPR000772">
    <property type="entry name" value="Ricin_B_lectin"/>
</dbReference>
<sequence length="185" mass="19434">MTFRDRNSKPGRGRRPAAPAAVTTLPAAPPAGLGATGTAQAATVDAGSWCELINQGSGKALDMSGASTAEGTAVQQWTRNGGAHQQFQFVDSGDGYYRVKVQHSGKVLDAHGWSGADHADIVQWDDTNGSNQQFRLEDSADGYVRLSNRNSGKAVEVRNAATTDGAKVVQFTDWAAPTSSGNWSP</sequence>
<reference evidence="4" key="1">
    <citation type="submission" date="2017-11" db="EMBL/GenBank/DDBJ databases">
        <authorList>
            <person name="Wibberg D."/>
        </authorList>
    </citation>
    <scope>NUCLEOTIDE SEQUENCE [LARGE SCALE GENOMIC DNA]</scope>
</reference>
<dbReference type="Proteomes" id="UP000235464">
    <property type="component" value="Chromosome I"/>
</dbReference>
<dbReference type="GO" id="GO:0030246">
    <property type="term" value="F:carbohydrate binding"/>
    <property type="evidence" value="ECO:0007669"/>
    <property type="project" value="UniProtKB-KW"/>
</dbReference>
<dbReference type="SMART" id="SM00458">
    <property type="entry name" value="RICIN"/>
    <property type="match status" value="1"/>
</dbReference>